<protein>
    <submittedName>
        <fullName evidence="1">Uncharacterized protein</fullName>
    </submittedName>
</protein>
<organism evidence="1">
    <name type="scientific">Anguilla anguilla</name>
    <name type="common">European freshwater eel</name>
    <name type="synonym">Muraena anguilla</name>
    <dbReference type="NCBI Taxonomy" id="7936"/>
    <lineage>
        <taxon>Eukaryota</taxon>
        <taxon>Metazoa</taxon>
        <taxon>Chordata</taxon>
        <taxon>Craniata</taxon>
        <taxon>Vertebrata</taxon>
        <taxon>Euteleostomi</taxon>
        <taxon>Actinopterygii</taxon>
        <taxon>Neopterygii</taxon>
        <taxon>Teleostei</taxon>
        <taxon>Anguilliformes</taxon>
        <taxon>Anguillidae</taxon>
        <taxon>Anguilla</taxon>
    </lineage>
</organism>
<name>A0A0E9TUZ2_ANGAN</name>
<proteinExistence type="predicted"/>
<evidence type="ECO:0000313" key="1">
    <source>
        <dbReference type="EMBL" id="JAH57509.1"/>
    </source>
</evidence>
<sequence>MITAFMNLDSCQSKLKVRRRHVSCHVHYRVVLK</sequence>
<dbReference type="AlphaFoldDB" id="A0A0E9TUZ2"/>
<accession>A0A0E9TUZ2</accession>
<reference evidence="1" key="2">
    <citation type="journal article" date="2015" name="Fish Shellfish Immunol.">
        <title>Early steps in the European eel (Anguilla anguilla)-Vibrio vulnificus interaction in the gills: Role of the RtxA13 toxin.</title>
        <authorList>
            <person name="Callol A."/>
            <person name="Pajuelo D."/>
            <person name="Ebbesson L."/>
            <person name="Teles M."/>
            <person name="MacKenzie S."/>
            <person name="Amaro C."/>
        </authorList>
    </citation>
    <scope>NUCLEOTIDE SEQUENCE</scope>
</reference>
<dbReference type="EMBL" id="GBXM01051068">
    <property type="protein sequence ID" value="JAH57509.1"/>
    <property type="molecule type" value="Transcribed_RNA"/>
</dbReference>
<reference evidence="1" key="1">
    <citation type="submission" date="2014-11" db="EMBL/GenBank/DDBJ databases">
        <authorList>
            <person name="Amaro Gonzalez C."/>
        </authorList>
    </citation>
    <scope>NUCLEOTIDE SEQUENCE</scope>
</reference>